<keyword evidence="5" id="KW-0560">Oxidoreductase</keyword>
<evidence type="ECO:0000313" key="11">
    <source>
        <dbReference type="Proteomes" id="UP000235672"/>
    </source>
</evidence>
<accession>A0A2J6PGQ2</accession>
<dbReference type="Proteomes" id="UP000235672">
    <property type="component" value="Unassembled WGS sequence"/>
</dbReference>
<evidence type="ECO:0000313" key="10">
    <source>
        <dbReference type="EMBL" id="PMD13198.1"/>
    </source>
</evidence>
<dbReference type="PANTHER" id="PTHR33577">
    <property type="entry name" value="STERIGMATOCYSTIN BIOSYNTHESIS PEROXIDASE STCC-RELATED"/>
    <property type="match status" value="1"/>
</dbReference>
<evidence type="ECO:0000256" key="4">
    <source>
        <dbReference type="ARBA" id="ARBA00022723"/>
    </source>
</evidence>
<keyword evidence="2 10" id="KW-0575">Peroxidase</keyword>
<gene>
    <name evidence="10" type="ORF">NA56DRAFT_612606</name>
</gene>
<dbReference type="GO" id="GO:0046872">
    <property type="term" value="F:metal ion binding"/>
    <property type="evidence" value="ECO:0007669"/>
    <property type="project" value="UniProtKB-KW"/>
</dbReference>
<evidence type="ECO:0000256" key="3">
    <source>
        <dbReference type="ARBA" id="ARBA00022617"/>
    </source>
</evidence>
<dbReference type="InterPro" id="IPR000028">
    <property type="entry name" value="Chloroperoxidase"/>
</dbReference>
<dbReference type="OrthoDB" id="407298at2759"/>
<comment type="cofactor">
    <cofactor evidence="1">
        <name>heme b</name>
        <dbReference type="ChEBI" id="CHEBI:60344"/>
    </cofactor>
</comment>
<keyword evidence="8" id="KW-0732">Signal</keyword>
<feature type="non-terminal residue" evidence="10">
    <location>
        <position position="429"/>
    </location>
</feature>
<reference evidence="10 11" key="1">
    <citation type="submission" date="2016-05" db="EMBL/GenBank/DDBJ databases">
        <title>A degradative enzymes factory behind the ericoid mycorrhizal symbiosis.</title>
        <authorList>
            <consortium name="DOE Joint Genome Institute"/>
            <person name="Martino E."/>
            <person name="Morin E."/>
            <person name="Grelet G."/>
            <person name="Kuo A."/>
            <person name="Kohler A."/>
            <person name="Daghino S."/>
            <person name="Barry K."/>
            <person name="Choi C."/>
            <person name="Cichocki N."/>
            <person name="Clum A."/>
            <person name="Copeland A."/>
            <person name="Hainaut M."/>
            <person name="Haridas S."/>
            <person name="Labutti K."/>
            <person name="Lindquist E."/>
            <person name="Lipzen A."/>
            <person name="Khouja H.-R."/>
            <person name="Murat C."/>
            <person name="Ohm R."/>
            <person name="Olson A."/>
            <person name="Spatafora J."/>
            <person name="Veneault-Fourrey C."/>
            <person name="Henrissat B."/>
            <person name="Grigoriev I."/>
            <person name="Martin F."/>
            <person name="Perotto S."/>
        </authorList>
    </citation>
    <scope>NUCLEOTIDE SEQUENCE [LARGE SCALE GENOMIC DNA]</scope>
    <source>
        <strain evidence="10 11">UAMH 7357</strain>
    </source>
</reference>
<dbReference type="InterPro" id="IPR036851">
    <property type="entry name" value="Chloroperoxidase-like_sf"/>
</dbReference>
<organism evidence="10 11">
    <name type="scientific">Hyaloscypha hepaticicola</name>
    <dbReference type="NCBI Taxonomy" id="2082293"/>
    <lineage>
        <taxon>Eukaryota</taxon>
        <taxon>Fungi</taxon>
        <taxon>Dikarya</taxon>
        <taxon>Ascomycota</taxon>
        <taxon>Pezizomycotina</taxon>
        <taxon>Leotiomycetes</taxon>
        <taxon>Helotiales</taxon>
        <taxon>Hyaloscyphaceae</taxon>
        <taxon>Hyaloscypha</taxon>
    </lineage>
</organism>
<evidence type="ECO:0000256" key="6">
    <source>
        <dbReference type="ARBA" id="ARBA00023004"/>
    </source>
</evidence>
<feature type="chain" id="PRO_5014375097" evidence="8">
    <location>
        <begin position="20"/>
        <end position="429"/>
    </location>
</feature>
<keyword evidence="4" id="KW-0479">Metal-binding</keyword>
<evidence type="ECO:0000256" key="8">
    <source>
        <dbReference type="SAM" id="SignalP"/>
    </source>
</evidence>
<dbReference type="AlphaFoldDB" id="A0A2J6PGQ2"/>
<dbReference type="SUPFAM" id="SSF47571">
    <property type="entry name" value="Cloroperoxidase"/>
    <property type="match status" value="1"/>
</dbReference>
<evidence type="ECO:0000259" key="9">
    <source>
        <dbReference type="PROSITE" id="PS51405"/>
    </source>
</evidence>
<keyword evidence="3" id="KW-0349">Heme</keyword>
<proteinExistence type="inferred from homology"/>
<sequence>MKYFFYLVALSLFLAEIIAFPSHMFDLSMDEEEKRNIANIAASIEADAKARRAGTPIAPGFDASQQYVSNQGAHAFVPPGPNDLRGPCPGLNAMANHAYIPHNGVATITQFIQGTYDVFGMGTDLATFLAVYGAVMDGDLVSWSIGGPPTSSLLSSIGLLGTPQGISGSHNKYESDASPTRPDLYEYGNDYKLIMDQWNQLYSQPLGPNGYDLTTLTPFRASRFQQSIDNNPYFFNGPFTGVLVQPAAYTFIYRFMSNKSAEYPEGYLDGEVLKSFFSITGDPTTGFTWTPGAEKIPDNWYKRAIGDEYTIPYFNLDLDAAALQYPQFLSVGGNTGKTNTFTGVDLESLTGGVYNVQTLGQGNNAACFAFQFAQQAAPDLLKGLFSSLTPPLSQLNAALASVFSELSCPQLQSIDTLQFAQYPGATGAY</sequence>
<name>A0A2J6PGQ2_9HELO</name>
<dbReference type="PANTHER" id="PTHR33577:SF1">
    <property type="entry name" value="HEME HALOPEROXIDASE FAMILY PROFILE DOMAIN-CONTAINING PROTEIN"/>
    <property type="match status" value="1"/>
</dbReference>
<comment type="similarity">
    <text evidence="7">Belongs to the chloroperoxidase family.</text>
</comment>
<dbReference type="EMBL" id="KZ613535">
    <property type="protein sequence ID" value="PMD13198.1"/>
    <property type="molecule type" value="Genomic_DNA"/>
</dbReference>
<evidence type="ECO:0000256" key="5">
    <source>
        <dbReference type="ARBA" id="ARBA00023002"/>
    </source>
</evidence>
<evidence type="ECO:0000256" key="2">
    <source>
        <dbReference type="ARBA" id="ARBA00022559"/>
    </source>
</evidence>
<dbReference type="Pfam" id="PF01328">
    <property type="entry name" value="Peroxidase_2"/>
    <property type="match status" value="1"/>
</dbReference>
<evidence type="ECO:0000256" key="7">
    <source>
        <dbReference type="ARBA" id="ARBA00025795"/>
    </source>
</evidence>
<dbReference type="GO" id="GO:0004601">
    <property type="term" value="F:peroxidase activity"/>
    <property type="evidence" value="ECO:0007669"/>
    <property type="project" value="UniProtKB-KW"/>
</dbReference>
<feature type="domain" description="Heme haloperoxidase family profile" evidence="9">
    <location>
        <begin position="72"/>
        <end position="316"/>
    </location>
</feature>
<keyword evidence="11" id="KW-1185">Reference proteome</keyword>
<protein>
    <submittedName>
        <fullName evidence="10">Cloroperoxidase</fullName>
    </submittedName>
</protein>
<evidence type="ECO:0000256" key="1">
    <source>
        <dbReference type="ARBA" id="ARBA00001970"/>
    </source>
</evidence>
<feature type="signal peptide" evidence="8">
    <location>
        <begin position="1"/>
        <end position="19"/>
    </location>
</feature>
<dbReference type="PROSITE" id="PS51405">
    <property type="entry name" value="HEME_HALOPEROXIDASE"/>
    <property type="match status" value="1"/>
</dbReference>
<dbReference type="Gene3D" id="1.10.489.10">
    <property type="entry name" value="Chloroperoxidase-like"/>
    <property type="match status" value="1"/>
</dbReference>
<keyword evidence="6" id="KW-0408">Iron</keyword>